<name>E6PPB6_9ZZZZ</name>
<feature type="domain" description="Leucine-binding protein" evidence="2">
    <location>
        <begin position="28"/>
        <end position="370"/>
    </location>
</feature>
<dbReference type="Pfam" id="PF13458">
    <property type="entry name" value="Peripla_BP_6"/>
    <property type="match status" value="1"/>
</dbReference>
<dbReference type="AlphaFoldDB" id="E6PPB6"/>
<evidence type="ECO:0000256" key="1">
    <source>
        <dbReference type="ARBA" id="ARBA00022729"/>
    </source>
</evidence>
<dbReference type="EMBL" id="CABM01000031">
    <property type="protein sequence ID" value="CBH96768.1"/>
    <property type="molecule type" value="Genomic_DNA"/>
</dbReference>
<dbReference type="InterPro" id="IPR028082">
    <property type="entry name" value="Peripla_BP_I"/>
</dbReference>
<dbReference type="PANTHER" id="PTHR47151:SF2">
    <property type="entry name" value="AMINO ACID BINDING PROTEIN"/>
    <property type="match status" value="1"/>
</dbReference>
<dbReference type="CDD" id="cd06342">
    <property type="entry name" value="PBP1_ABC_LIVBP-like"/>
    <property type="match status" value="1"/>
</dbReference>
<dbReference type="Gene3D" id="3.40.50.2300">
    <property type="match status" value="2"/>
</dbReference>
<reference evidence="3" key="1">
    <citation type="submission" date="2009-10" db="EMBL/GenBank/DDBJ databases">
        <title>Diversity of trophic interactions inside an arsenic-rich microbial ecosystem.</title>
        <authorList>
            <person name="Bertin P.N."/>
            <person name="Heinrich-Salmeron A."/>
            <person name="Pelletier E."/>
            <person name="Goulhen-Chollet F."/>
            <person name="Arsene-Ploetze F."/>
            <person name="Gallien S."/>
            <person name="Calteau A."/>
            <person name="Vallenet D."/>
            <person name="Casiot C."/>
            <person name="Chane-Woon-Ming B."/>
            <person name="Giloteaux L."/>
            <person name="Barakat M."/>
            <person name="Bonnefoy V."/>
            <person name="Bruneel O."/>
            <person name="Chandler M."/>
            <person name="Cleiss J."/>
            <person name="Duran R."/>
            <person name="Elbaz-Poulichet F."/>
            <person name="Fonknechten N."/>
            <person name="Lauga B."/>
            <person name="Mornico D."/>
            <person name="Ortet P."/>
            <person name="Schaeffer C."/>
            <person name="Siguier P."/>
            <person name="Alexander Thil Smith A."/>
            <person name="Van Dorsselaer A."/>
            <person name="Weissenbach J."/>
            <person name="Medigue C."/>
            <person name="Le Paslier D."/>
        </authorList>
    </citation>
    <scope>NUCLEOTIDE SEQUENCE</scope>
</reference>
<comment type="caution">
    <text evidence="3">The sequence shown here is derived from an EMBL/GenBank/DDBJ whole genome shotgun (WGS) entry which is preliminary data.</text>
</comment>
<organism evidence="3">
    <name type="scientific">mine drainage metagenome</name>
    <dbReference type="NCBI Taxonomy" id="410659"/>
    <lineage>
        <taxon>unclassified sequences</taxon>
        <taxon>metagenomes</taxon>
        <taxon>ecological metagenomes</taxon>
    </lineage>
</organism>
<dbReference type="SUPFAM" id="SSF53822">
    <property type="entry name" value="Periplasmic binding protein-like I"/>
    <property type="match status" value="1"/>
</dbReference>
<evidence type="ECO:0000313" key="3">
    <source>
        <dbReference type="EMBL" id="CBH96768.1"/>
    </source>
</evidence>
<gene>
    <name evidence="3" type="ORF">CARN2_2484</name>
</gene>
<proteinExistence type="predicted"/>
<evidence type="ECO:0000259" key="2">
    <source>
        <dbReference type="Pfam" id="PF13458"/>
    </source>
</evidence>
<dbReference type="PANTHER" id="PTHR47151">
    <property type="entry name" value="LEU/ILE/VAL-BINDING ABC TRANSPORTER SUBUNIT"/>
    <property type="match status" value="1"/>
</dbReference>
<accession>E6PPB6</accession>
<dbReference type="InterPro" id="IPR028081">
    <property type="entry name" value="Leu-bd"/>
</dbReference>
<keyword evidence="1" id="KW-0732">Signal</keyword>
<protein>
    <submittedName>
        <fullName evidence="3">Putative ABC-type branched-chain amino acid transport systems, periplasmic component</fullName>
    </submittedName>
</protein>
<sequence length="381" mass="40538">MSALQRMVVVASLFTLTLAAARADELIVRIGTAGPLTGPQSAYGQDAVNGVILAIKTLNAQHAEIDGKPVLWKDDAEDDQADPKQATVVAQKFVDEKVNGVVGHLDSGCTYPASRIYDQAGIPDITPSSTDPKIAQQGFKTFFRMLANDDAIGAGLVQYAARTLHLKTVAVVDDGTAYGQGIAQVFSADAKKDGLRVVDRDYTSDHATDFTAILTKIKAAHPSLIFYGGAYTQAGPMLRQMRQLGIDSRFMGGDGICTSELAKLAGSAVNGVICAEGGEPLEDMPGGPAWKARYVKAFGAGALQPFSSYAYDATMVLAHAMMKANSADPKAYLPFIRTVDYDGVTKKNIRFTATGELVHPTITLSVFKDGQKEPLSVENVK</sequence>